<dbReference type="Gene3D" id="3.90.176.10">
    <property type="entry name" value="Toxin ADP-ribosyltransferase, Chain A, domain 1"/>
    <property type="match status" value="1"/>
</dbReference>
<keyword evidence="3 6" id="KW-0808">Transferase</keyword>
<evidence type="ECO:0000256" key="1">
    <source>
        <dbReference type="ARBA" id="ARBA00009558"/>
    </source>
</evidence>
<proteinExistence type="inferred from homology"/>
<name>A0A814XKS8_9BILA</name>
<dbReference type="Pfam" id="PF01129">
    <property type="entry name" value="ART"/>
    <property type="match status" value="1"/>
</dbReference>
<evidence type="ECO:0000256" key="6">
    <source>
        <dbReference type="RuleBase" id="RU361228"/>
    </source>
</evidence>
<dbReference type="EMBL" id="CAJNOQ010009097">
    <property type="protein sequence ID" value="CAF1215445.1"/>
    <property type="molecule type" value="Genomic_DNA"/>
</dbReference>
<evidence type="ECO:0000256" key="4">
    <source>
        <dbReference type="ARBA" id="ARBA00022695"/>
    </source>
</evidence>
<comment type="caution">
    <text evidence="7">The sequence shown here is derived from an EMBL/GenBank/DDBJ whole genome shotgun (WGS) entry which is preliminary data.</text>
</comment>
<evidence type="ECO:0000256" key="2">
    <source>
        <dbReference type="ARBA" id="ARBA00022676"/>
    </source>
</evidence>
<gene>
    <name evidence="7" type="ORF">GPM918_LOCUS24426</name>
    <name evidence="8" type="ORF">SRO942_LOCUS24425</name>
</gene>
<dbReference type="GO" id="GO:0106274">
    <property type="term" value="F:NAD+-protein-arginine ADP-ribosyltransferase activity"/>
    <property type="evidence" value="ECO:0007669"/>
    <property type="project" value="UniProtKB-EC"/>
</dbReference>
<keyword evidence="4" id="KW-0548">Nucleotidyltransferase</keyword>
<dbReference type="Proteomes" id="UP000681722">
    <property type="component" value="Unassembled WGS sequence"/>
</dbReference>
<organism evidence="7 9">
    <name type="scientific">Didymodactylos carnosus</name>
    <dbReference type="NCBI Taxonomy" id="1234261"/>
    <lineage>
        <taxon>Eukaryota</taxon>
        <taxon>Metazoa</taxon>
        <taxon>Spiralia</taxon>
        <taxon>Gnathifera</taxon>
        <taxon>Rotifera</taxon>
        <taxon>Eurotatoria</taxon>
        <taxon>Bdelloidea</taxon>
        <taxon>Philodinida</taxon>
        <taxon>Philodinidae</taxon>
        <taxon>Didymodactylos</taxon>
    </lineage>
</organism>
<dbReference type="SUPFAM" id="SSF56399">
    <property type="entry name" value="ADP-ribosylation"/>
    <property type="match status" value="1"/>
</dbReference>
<evidence type="ECO:0000256" key="5">
    <source>
        <dbReference type="ARBA" id="ARBA00047597"/>
    </source>
</evidence>
<evidence type="ECO:0000313" key="8">
    <source>
        <dbReference type="EMBL" id="CAF3979256.1"/>
    </source>
</evidence>
<keyword evidence="6" id="KW-0520">NAD</keyword>
<comment type="similarity">
    <text evidence="1 6">Belongs to the Arg-specific ADP-ribosyltransferase family.</text>
</comment>
<dbReference type="PROSITE" id="PS51996">
    <property type="entry name" value="TR_MART"/>
    <property type="match status" value="1"/>
</dbReference>
<keyword evidence="9" id="KW-1185">Reference proteome</keyword>
<dbReference type="EMBL" id="CAJOBC010009098">
    <property type="protein sequence ID" value="CAF3979256.1"/>
    <property type="molecule type" value="Genomic_DNA"/>
</dbReference>
<accession>A0A814XKS8</accession>
<dbReference type="GO" id="GO:0016779">
    <property type="term" value="F:nucleotidyltransferase activity"/>
    <property type="evidence" value="ECO:0007669"/>
    <property type="project" value="UniProtKB-KW"/>
</dbReference>
<sequence length="407" mass="45931">MLIAKRMRTSRVLKSKTKKMVTTLSHLMVRSISASLEMSRCHRWSSAKQKKVKDHKKKIRVVVTDDDVRHERTAITLDDGETTDRLQVASKDVAIQTDSPRKFDRLHLNLNVAEETVDKRQVIVAAAADDNTLDDSINRNRRVVEDVTGKQNPTTTNIINNIKMNLGPIVGYAEERLLPLSKACAPLTNIIPDLSVYVQMALDKTPEEPPDGLTIDESAAIRLYTIEWEGPHRSLYSILNYTLKTADREDLRPYFKYLKLFLTALAKLPCVPQLTIWRGVTKDLSADFPPGTLMTWWAFSSCTTALTVLENNIYLGNTGERTLFSVEAINGRTIQAHSHFVTEDEILLLPGTHMVVQSQFTPAPDLHIIHLKQIIPEEMLLEPPFEGAYLYPKIKVSGKPKSQGTKH</sequence>
<evidence type="ECO:0000256" key="3">
    <source>
        <dbReference type="ARBA" id="ARBA00022679"/>
    </source>
</evidence>
<dbReference type="EC" id="2.4.2.31" evidence="6"/>
<keyword evidence="6" id="KW-0521">NADP</keyword>
<comment type="catalytic activity">
    <reaction evidence="5 6">
        <text>L-arginyl-[protein] + NAD(+) = N(omega)-(ADP-D-ribosyl)-L-arginyl-[protein] + nicotinamide + H(+)</text>
        <dbReference type="Rhea" id="RHEA:19149"/>
        <dbReference type="Rhea" id="RHEA-COMP:10532"/>
        <dbReference type="Rhea" id="RHEA-COMP:15087"/>
        <dbReference type="ChEBI" id="CHEBI:15378"/>
        <dbReference type="ChEBI" id="CHEBI:17154"/>
        <dbReference type="ChEBI" id="CHEBI:29965"/>
        <dbReference type="ChEBI" id="CHEBI:57540"/>
        <dbReference type="ChEBI" id="CHEBI:142554"/>
        <dbReference type="EC" id="2.4.2.31"/>
    </reaction>
</comment>
<reference evidence="7" key="1">
    <citation type="submission" date="2021-02" db="EMBL/GenBank/DDBJ databases">
        <authorList>
            <person name="Nowell W R."/>
        </authorList>
    </citation>
    <scope>NUCLEOTIDE SEQUENCE</scope>
</reference>
<evidence type="ECO:0000313" key="7">
    <source>
        <dbReference type="EMBL" id="CAF1215445.1"/>
    </source>
</evidence>
<dbReference type="InterPro" id="IPR000768">
    <property type="entry name" value="ART"/>
</dbReference>
<protein>
    <recommendedName>
        <fullName evidence="6">NAD(P)(+)--arginine ADP-ribosyltransferase</fullName>
        <ecNumber evidence="6">2.4.2.31</ecNumber>
    </recommendedName>
    <alternativeName>
        <fullName evidence="6">Mono(ADP-ribosyl)transferase</fullName>
    </alternativeName>
</protein>
<keyword evidence="2 6" id="KW-0328">Glycosyltransferase</keyword>
<evidence type="ECO:0000313" key="9">
    <source>
        <dbReference type="Proteomes" id="UP000663829"/>
    </source>
</evidence>
<dbReference type="OrthoDB" id="10014310at2759"/>
<dbReference type="AlphaFoldDB" id="A0A814XKS8"/>
<dbReference type="Proteomes" id="UP000663829">
    <property type="component" value="Unassembled WGS sequence"/>
</dbReference>